<reference evidence="2" key="1">
    <citation type="submission" date="2020-05" db="EMBL/GenBank/DDBJ databases">
        <authorList>
            <person name="Chiriac C."/>
            <person name="Salcher M."/>
            <person name="Ghai R."/>
            <person name="Kavagutti S V."/>
        </authorList>
    </citation>
    <scope>NUCLEOTIDE SEQUENCE</scope>
</reference>
<name>A0A6J7PVS3_9ZZZZ</name>
<evidence type="ECO:0000313" key="1">
    <source>
        <dbReference type="EMBL" id="CAB4939338.1"/>
    </source>
</evidence>
<dbReference type="EMBL" id="CAFBNF010000062">
    <property type="protein sequence ID" value="CAB4939338.1"/>
    <property type="molecule type" value="Genomic_DNA"/>
</dbReference>
<dbReference type="EMBL" id="CAFBOZ010000152">
    <property type="protein sequence ID" value="CAB5008655.1"/>
    <property type="molecule type" value="Genomic_DNA"/>
</dbReference>
<evidence type="ECO:0000313" key="2">
    <source>
        <dbReference type="EMBL" id="CAB5008655.1"/>
    </source>
</evidence>
<dbReference type="AlphaFoldDB" id="A0A6J7PVS3"/>
<proteinExistence type="predicted"/>
<organism evidence="2">
    <name type="scientific">freshwater metagenome</name>
    <dbReference type="NCBI Taxonomy" id="449393"/>
    <lineage>
        <taxon>unclassified sequences</taxon>
        <taxon>metagenomes</taxon>
        <taxon>ecological metagenomes</taxon>
    </lineage>
</organism>
<accession>A0A6J7PVS3</accession>
<gene>
    <name evidence="1" type="ORF">UFOPK3773_00753</name>
    <name evidence="2" type="ORF">UFOPK3992_01111</name>
</gene>
<protein>
    <submittedName>
        <fullName evidence="2">Unannotated protein</fullName>
    </submittedName>
</protein>
<sequence length="161" mass="17273">MTAEHDEMRSMVRQAIREALPSIVREVAAEQVASQRSSAASLAALDQAREPVVIRTDADLDAFVHRLLALADNPVTRQHLRSGRRSFTLVGADVRTASTAGRSSGTVAAGELRVERGAVTERQVRAAADQGLSLTLGPRAVLTPLARDRARALGVDIRKES</sequence>